<dbReference type="RefSeq" id="WP_144413744.1">
    <property type="nucleotide sequence ID" value="NZ_CP010904.1"/>
</dbReference>
<dbReference type="STRING" id="1307763.L21SP4_00839"/>
<dbReference type="Proteomes" id="UP000035268">
    <property type="component" value="Chromosome"/>
</dbReference>
<dbReference type="KEGG" id="vbl:L21SP4_00839"/>
<sequence length="437" mass="50456">MAKIRRRKYKKTHWTRNAALVSMIIHALFLFTAGSIVAVKVFKQAETTFEGSNRERPKMELRQLKIPVTVKNMQRRSRRPAVQVQPRLAARTVAEQKMPDISLPSRGLSGDLAGGMDLGGSVEGLGTSGGSLGFGISSINFFGVKSEGERVMFLISAHNSMMLDERGGIPAYTKVKEEIVRLIRGMSPATVFNVAVFSGHRVNMFAQEMVPATEPNRDRVASWFAQFNTSHDQRGTRGNNYRPSRTFEPIGEHIVHQTRALMSAFEQQADSIFMIAAERWSLRVEMTEEERIEYRDDRGWDQERLKQWREVFIPRARKELERINRERQKKGLPPAVYRHLPHFIHERWPNREQPPAFPHYSQDDQEETIENAVISHYRREGLDKPSVNIILFRGKDEEMDRKSRIDADFFDEITQDYRGTFRVLEGLEGIDYEMTDD</sequence>
<gene>
    <name evidence="1" type="ORF">L21SP4_00839</name>
</gene>
<dbReference type="OrthoDB" id="194413at2"/>
<name>A0A0G3EFA0_9BACT</name>
<accession>A0A0G3EFA0</accession>
<reference evidence="2" key="1">
    <citation type="submission" date="2015-02" db="EMBL/GenBank/DDBJ databases">
        <title>Description and complete genome sequence of the first cultured representative of the subdivision 5 of the Verrucomicrobia phylum.</title>
        <authorList>
            <person name="Spring S."/>
            <person name="Bunk B."/>
            <person name="Sproer C."/>
            <person name="Klenk H.-P."/>
        </authorList>
    </citation>
    <scope>NUCLEOTIDE SEQUENCE [LARGE SCALE GENOMIC DNA]</scope>
    <source>
        <strain evidence="2">L21-Fru-AB</strain>
    </source>
</reference>
<dbReference type="AlphaFoldDB" id="A0A0G3EFA0"/>
<reference evidence="1 2" key="2">
    <citation type="journal article" date="2016" name="ISME J.">
        <title>Characterization of the first cultured representative of Verrucomicrobia subdivision 5 indicates the proposal of a novel phylum.</title>
        <authorList>
            <person name="Spring S."/>
            <person name="Bunk B."/>
            <person name="Sproer C."/>
            <person name="Schumann P."/>
            <person name="Rohde M."/>
            <person name="Tindall B.J."/>
            <person name="Klenk H.P."/>
        </authorList>
    </citation>
    <scope>NUCLEOTIDE SEQUENCE [LARGE SCALE GENOMIC DNA]</scope>
    <source>
        <strain evidence="1 2">L21-Fru-AB</strain>
    </source>
</reference>
<organism evidence="1 2">
    <name type="scientific">Kiritimatiella glycovorans</name>
    <dbReference type="NCBI Taxonomy" id="1307763"/>
    <lineage>
        <taxon>Bacteria</taxon>
        <taxon>Pseudomonadati</taxon>
        <taxon>Kiritimatiellota</taxon>
        <taxon>Kiritimatiellia</taxon>
        <taxon>Kiritimatiellales</taxon>
        <taxon>Kiritimatiellaceae</taxon>
        <taxon>Kiritimatiella</taxon>
    </lineage>
</organism>
<protein>
    <recommendedName>
        <fullName evidence="3">VWFA domain-containing protein</fullName>
    </recommendedName>
</protein>
<proteinExistence type="predicted"/>
<evidence type="ECO:0000313" key="1">
    <source>
        <dbReference type="EMBL" id="AKJ64102.1"/>
    </source>
</evidence>
<evidence type="ECO:0000313" key="2">
    <source>
        <dbReference type="Proteomes" id="UP000035268"/>
    </source>
</evidence>
<keyword evidence="2" id="KW-1185">Reference proteome</keyword>
<dbReference type="EMBL" id="CP010904">
    <property type="protein sequence ID" value="AKJ64102.1"/>
    <property type="molecule type" value="Genomic_DNA"/>
</dbReference>
<evidence type="ECO:0008006" key="3">
    <source>
        <dbReference type="Google" id="ProtNLM"/>
    </source>
</evidence>